<organism evidence="2 3">
    <name type="scientific">Entotheonella factor</name>
    <dbReference type="NCBI Taxonomy" id="1429438"/>
    <lineage>
        <taxon>Bacteria</taxon>
        <taxon>Pseudomonadati</taxon>
        <taxon>Nitrospinota/Tectimicrobiota group</taxon>
        <taxon>Candidatus Tectimicrobiota</taxon>
        <taxon>Candidatus Entotheonellia</taxon>
        <taxon>Candidatus Entotheonellales</taxon>
        <taxon>Candidatus Entotheonellaceae</taxon>
        <taxon>Candidatus Entotheonella</taxon>
    </lineage>
</organism>
<feature type="compositionally biased region" description="Basic and acidic residues" evidence="1">
    <location>
        <begin position="8"/>
        <end position="24"/>
    </location>
</feature>
<dbReference type="EMBL" id="AZHW01000461">
    <property type="protein sequence ID" value="ETW99316.1"/>
    <property type="molecule type" value="Genomic_DNA"/>
</dbReference>
<dbReference type="AlphaFoldDB" id="W4LPJ0"/>
<feature type="region of interest" description="Disordered" evidence="1">
    <location>
        <begin position="1"/>
        <end position="39"/>
    </location>
</feature>
<name>W4LPJ0_ENTF1</name>
<evidence type="ECO:0000256" key="1">
    <source>
        <dbReference type="SAM" id="MobiDB-lite"/>
    </source>
</evidence>
<protein>
    <submittedName>
        <fullName evidence="2">Uncharacterized protein</fullName>
    </submittedName>
</protein>
<dbReference type="HOGENOM" id="CLU_2988058_0_0_7"/>
<comment type="caution">
    <text evidence="2">The sequence shown here is derived from an EMBL/GenBank/DDBJ whole genome shotgun (WGS) entry which is preliminary data.</text>
</comment>
<accession>W4LPJ0</accession>
<keyword evidence="3" id="KW-1185">Reference proteome</keyword>
<evidence type="ECO:0000313" key="3">
    <source>
        <dbReference type="Proteomes" id="UP000019141"/>
    </source>
</evidence>
<reference evidence="2 3" key="1">
    <citation type="journal article" date="2014" name="Nature">
        <title>An environmental bacterial taxon with a large and distinct metabolic repertoire.</title>
        <authorList>
            <person name="Wilson M.C."/>
            <person name="Mori T."/>
            <person name="Ruckert C."/>
            <person name="Uria A.R."/>
            <person name="Helf M.J."/>
            <person name="Takada K."/>
            <person name="Gernert C."/>
            <person name="Steffens U.A."/>
            <person name="Heycke N."/>
            <person name="Schmitt S."/>
            <person name="Rinke C."/>
            <person name="Helfrich E.J."/>
            <person name="Brachmann A.O."/>
            <person name="Gurgui C."/>
            <person name="Wakimoto T."/>
            <person name="Kracht M."/>
            <person name="Crusemann M."/>
            <person name="Hentschel U."/>
            <person name="Abe I."/>
            <person name="Matsunaga S."/>
            <person name="Kalinowski J."/>
            <person name="Takeyama H."/>
            <person name="Piel J."/>
        </authorList>
    </citation>
    <scope>NUCLEOTIDE SEQUENCE [LARGE SCALE GENOMIC DNA]</scope>
    <source>
        <strain evidence="3">TSY1</strain>
    </source>
</reference>
<dbReference type="Proteomes" id="UP000019141">
    <property type="component" value="Unassembled WGS sequence"/>
</dbReference>
<proteinExistence type="predicted"/>
<evidence type="ECO:0000313" key="2">
    <source>
        <dbReference type="EMBL" id="ETW99316.1"/>
    </source>
</evidence>
<gene>
    <name evidence="2" type="ORF">ETSY1_15430</name>
</gene>
<sequence>MRPMASPRNHEKAQKAGDRIEFCPHQKKPGTDLNLSPPKDGIFRRRIALKALKLRRE</sequence>